<dbReference type="Gene3D" id="1.20.1260.10">
    <property type="match status" value="1"/>
</dbReference>
<organism evidence="1 2">
    <name type="scientific">Salinarimonas soli</name>
    <dbReference type="NCBI Taxonomy" id="1638099"/>
    <lineage>
        <taxon>Bacteria</taxon>
        <taxon>Pseudomonadati</taxon>
        <taxon>Pseudomonadota</taxon>
        <taxon>Alphaproteobacteria</taxon>
        <taxon>Hyphomicrobiales</taxon>
        <taxon>Salinarimonadaceae</taxon>
        <taxon>Salinarimonas</taxon>
    </lineage>
</organism>
<name>A0A5B2VDR5_9HYPH</name>
<dbReference type="OrthoDB" id="7273732at2"/>
<keyword evidence="2" id="KW-1185">Reference proteome</keyword>
<sequence>MTMDARAIYQGALVNTHAMEQQGLQQMEKQIGRLERYPDYRALLERHVATTKGQLTRLEAAMQAAGTSPSGFKETVTSIAGHIGAQVHAAFQDETLKNLYAGYAYQYEQIGAYRSLIAIAEAAGETAHVAGFRQSVQEEESAAQAVAAIIEPVTRRYVELTVAGEKADR</sequence>
<reference evidence="1 2" key="1">
    <citation type="submission" date="2019-09" db="EMBL/GenBank/DDBJ databases">
        <title>Salinarimonas rosea gen. nov., sp. nov., a new member of the a-2 subgroup of the Proteobacteria.</title>
        <authorList>
            <person name="Liu J."/>
        </authorList>
    </citation>
    <scope>NUCLEOTIDE SEQUENCE [LARGE SCALE GENOMIC DNA]</scope>
    <source>
        <strain evidence="1 2">BN140002</strain>
    </source>
</reference>
<reference evidence="1 2" key="2">
    <citation type="submission" date="2019-09" db="EMBL/GenBank/DDBJ databases">
        <authorList>
            <person name="Jin C."/>
        </authorList>
    </citation>
    <scope>NUCLEOTIDE SEQUENCE [LARGE SCALE GENOMIC DNA]</scope>
    <source>
        <strain evidence="1 2">BN140002</strain>
    </source>
</reference>
<dbReference type="SUPFAM" id="SSF47240">
    <property type="entry name" value="Ferritin-like"/>
    <property type="match status" value="1"/>
</dbReference>
<dbReference type="RefSeq" id="WP_149818666.1">
    <property type="nucleotide sequence ID" value="NZ_VUOA01000026.1"/>
</dbReference>
<dbReference type="Proteomes" id="UP000323142">
    <property type="component" value="Unassembled WGS sequence"/>
</dbReference>
<evidence type="ECO:0000313" key="1">
    <source>
        <dbReference type="EMBL" id="KAA2236499.1"/>
    </source>
</evidence>
<dbReference type="Pfam" id="PF05974">
    <property type="entry name" value="DUF892"/>
    <property type="match status" value="1"/>
</dbReference>
<protein>
    <submittedName>
        <fullName evidence="1">DUF892 family protein</fullName>
    </submittedName>
</protein>
<proteinExistence type="predicted"/>
<accession>A0A5B2VDR5</accession>
<comment type="caution">
    <text evidence="1">The sequence shown here is derived from an EMBL/GenBank/DDBJ whole genome shotgun (WGS) entry which is preliminary data.</text>
</comment>
<dbReference type="AlphaFoldDB" id="A0A5B2VDR5"/>
<dbReference type="InterPro" id="IPR009078">
    <property type="entry name" value="Ferritin-like_SF"/>
</dbReference>
<gene>
    <name evidence="1" type="ORF">F0L46_14310</name>
</gene>
<dbReference type="InterPro" id="IPR010287">
    <property type="entry name" value="DUF892_YciF-like"/>
</dbReference>
<dbReference type="InterPro" id="IPR012347">
    <property type="entry name" value="Ferritin-like"/>
</dbReference>
<evidence type="ECO:0000313" key="2">
    <source>
        <dbReference type="Proteomes" id="UP000323142"/>
    </source>
</evidence>
<dbReference type="EMBL" id="VUOA01000026">
    <property type="protein sequence ID" value="KAA2236499.1"/>
    <property type="molecule type" value="Genomic_DNA"/>
</dbReference>